<evidence type="ECO:0000256" key="10">
    <source>
        <dbReference type="ARBA" id="ARBA00030646"/>
    </source>
</evidence>
<evidence type="ECO:0000256" key="7">
    <source>
        <dbReference type="ARBA" id="ARBA00022989"/>
    </source>
</evidence>
<reference evidence="13 14" key="1">
    <citation type="submission" date="2016-07" db="EMBL/GenBank/DDBJ databases">
        <title>Pervasive Adenine N6-methylation of Active Genes in Fungi.</title>
        <authorList>
            <consortium name="DOE Joint Genome Institute"/>
            <person name="Mondo S.J."/>
            <person name="Dannebaum R.O."/>
            <person name="Kuo R.C."/>
            <person name="Labutti K."/>
            <person name="Haridas S."/>
            <person name="Kuo A."/>
            <person name="Salamov A."/>
            <person name="Ahrendt S.R."/>
            <person name="Lipzen A."/>
            <person name="Sullivan W."/>
            <person name="Andreopoulos W.B."/>
            <person name="Clum A."/>
            <person name="Lindquist E."/>
            <person name="Daum C."/>
            <person name="Ramamoorthy G.K."/>
            <person name="Gryganskyi A."/>
            <person name="Culley D."/>
            <person name="Magnuson J.K."/>
            <person name="James T.Y."/>
            <person name="O'Malley M.A."/>
            <person name="Stajich J.E."/>
            <person name="Spatafora J.W."/>
            <person name="Visel A."/>
            <person name="Grigoriev I.V."/>
        </authorList>
    </citation>
    <scope>NUCLEOTIDE SEQUENCE [LARGE SCALE GENOMIC DNA]</scope>
    <source>
        <strain evidence="13 14">PL171</strain>
    </source>
</reference>
<feature type="transmembrane region" description="Helical" evidence="12">
    <location>
        <begin position="251"/>
        <end position="274"/>
    </location>
</feature>
<comment type="caution">
    <text evidence="13">The sequence shown here is derived from an EMBL/GenBank/DDBJ whole genome shotgun (WGS) entry which is preliminary data.</text>
</comment>
<dbReference type="PANTHER" id="PTHR23516:SF1">
    <property type="entry name" value="MOLYBDATE-ANION TRANSPORTER"/>
    <property type="match status" value="1"/>
</dbReference>
<evidence type="ECO:0000256" key="3">
    <source>
        <dbReference type="ARBA" id="ARBA00021242"/>
    </source>
</evidence>
<feature type="transmembrane region" description="Helical" evidence="12">
    <location>
        <begin position="39"/>
        <end position="58"/>
    </location>
</feature>
<feature type="non-terminal residue" evidence="13">
    <location>
        <position position="1"/>
    </location>
</feature>
<keyword evidence="7 12" id="KW-1133">Transmembrane helix</keyword>
<evidence type="ECO:0000256" key="9">
    <source>
        <dbReference type="ARBA" id="ARBA00023136"/>
    </source>
</evidence>
<name>A0A1Y2HYS5_9FUNG</name>
<sequence length="355" mass="38074">FTAFRRNYLLVYLLVNASDWLCGPYLYSVYKEHGLDLAWISSLSIVGFLSSAVLGSYLGSLSDTYGRRRLCLLYPITFAVSCICIQFPSLPLLIAGRVFGGISTSLLFSVFETWMTSEYFKRGFPGSELGGLFSSAVTLNSLVAIGAGLVANAAADALGTSRVPFLLAIVPAAIGSFVVAWSWTENYGAKTSSSTTSASQGQVSVWGAIKKEPAIAYVGIVQACFEGAMYGFVCLFGAALDEYAKSLDSGLPFGLIFATFMIFCMIGSTLCNLAPVSRETLLIPSMLTAVVALYAAATSASLLARFMAFCFFELTVGLYFPLIFSLRSKVIPEQVRGTVLSMFRVPLNAIVVGLL</sequence>
<feature type="transmembrane region" description="Helical" evidence="12">
    <location>
        <begin position="306"/>
        <end position="326"/>
    </location>
</feature>
<feature type="transmembrane region" description="Helical" evidence="12">
    <location>
        <begin position="70"/>
        <end position="88"/>
    </location>
</feature>
<dbReference type="PANTHER" id="PTHR23516">
    <property type="entry name" value="SAM (S-ADENOSYL METHIONINE) TRANSPORTER"/>
    <property type="match status" value="1"/>
</dbReference>
<dbReference type="Gene3D" id="1.20.1250.20">
    <property type="entry name" value="MFS general substrate transporter like domains"/>
    <property type="match status" value="1"/>
</dbReference>
<dbReference type="GO" id="GO:0006811">
    <property type="term" value="P:monoatomic ion transport"/>
    <property type="evidence" value="ECO:0007669"/>
    <property type="project" value="UniProtKB-KW"/>
</dbReference>
<dbReference type="OrthoDB" id="263957at2759"/>
<dbReference type="EMBL" id="MCFL01000005">
    <property type="protein sequence ID" value="ORZ39649.1"/>
    <property type="molecule type" value="Genomic_DNA"/>
</dbReference>
<evidence type="ECO:0000256" key="6">
    <source>
        <dbReference type="ARBA" id="ARBA00022692"/>
    </source>
</evidence>
<dbReference type="InterPro" id="IPR008509">
    <property type="entry name" value="MOT2/MFSD5"/>
</dbReference>
<dbReference type="Pfam" id="PF05631">
    <property type="entry name" value="MFS_5"/>
    <property type="match status" value="1"/>
</dbReference>
<dbReference type="GO" id="GO:0015098">
    <property type="term" value="F:molybdate ion transmembrane transporter activity"/>
    <property type="evidence" value="ECO:0007669"/>
    <property type="project" value="InterPro"/>
</dbReference>
<keyword evidence="5" id="KW-1003">Cell membrane</keyword>
<dbReference type="GO" id="GO:0005886">
    <property type="term" value="C:plasma membrane"/>
    <property type="evidence" value="ECO:0007669"/>
    <property type="project" value="UniProtKB-SubCell"/>
</dbReference>
<evidence type="ECO:0000256" key="8">
    <source>
        <dbReference type="ARBA" id="ARBA00023065"/>
    </source>
</evidence>
<evidence type="ECO:0000256" key="5">
    <source>
        <dbReference type="ARBA" id="ARBA00022475"/>
    </source>
</evidence>
<keyword evidence="9 12" id="KW-0472">Membrane</keyword>
<feature type="non-terminal residue" evidence="13">
    <location>
        <position position="355"/>
    </location>
</feature>
<evidence type="ECO:0000256" key="1">
    <source>
        <dbReference type="ARBA" id="ARBA00003019"/>
    </source>
</evidence>
<feature type="transmembrane region" description="Helical" evidence="12">
    <location>
        <begin position="281"/>
        <end position="300"/>
    </location>
</feature>
<dbReference type="STRING" id="765915.A0A1Y2HYS5"/>
<comment type="subcellular location">
    <subcellularLocation>
        <location evidence="2">Cell membrane</location>
        <topology evidence="2">Multi-pass membrane protein</topology>
    </subcellularLocation>
</comment>
<feature type="transmembrane region" description="Helical" evidence="12">
    <location>
        <begin position="132"/>
        <end position="151"/>
    </location>
</feature>
<organism evidence="13 14">
    <name type="scientific">Catenaria anguillulae PL171</name>
    <dbReference type="NCBI Taxonomy" id="765915"/>
    <lineage>
        <taxon>Eukaryota</taxon>
        <taxon>Fungi</taxon>
        <taxon>Fungi incertae sedis</taxon>
        <taxon>Blastocladiomycota</taxon>
        <taxon>Blastocladiomycetes</taxon>
        <taxon>Blastocladiales</taxon>
        <taxon>Catenariaceae</taxon>
        <taxon>Catenaria</taxon>
    </lineage>
</organism>
<evidence type="ECO:0000256" key="4">
    <source>
        <dbReference type="ARBA" id="ARBA00022448"/>
    </source>
</evidence>
<comment type="function">
    <text evidence="1">Mediates high-affinity intracellular uptake of the rare oligo-element molybdenum.</text>
</comment>
<protein>
    <recommendedName>
        <fullName evidence="3">Molybdate-anion transporter</fullName>
    </recommendedName>
    <alternativeName>
        <fullName evidence="10">Major facilitator superfamily domain-containing protein 5</fullName>
    </alternativeName>
    <alternativeName>
        <fullName evidence="11">Molybdate transporter 2 homolog</fullName>
    </alternativeName>
</protein>
<dbReference type="Proteomes" id="UP000193411">
    <property type="component" value="Unassembled WGS sequence"/>
</dbReference>
<feature type="transmembrane region" description="Helical" evidence="12">
    <location>
        <begin position="7"/>
        <end position="27"/>
    </location>
</feature>
<evidence type="ECO:0000256" key="2">
    <source>
        <dbReference type="ARBA" id="ARBA00004651"/>
    </source>
</evidence>
<dbReference type="AlphaFoldDB" id="A0A1Y2HYS5"/>
<keyword evidence="14" id="KW-1185">Reference proteome</keyword>
<dbReference type="SUPFAM" id="SSF103473">
    <property type="entry name" value="MFS general substrate transporter"/>
    <property type="match status" value="1"/>
</dbReference>
<evidence type="ECO:0000256" key="11">
    <source>
        <dbReference type="ARBA" id="ARBA00032555"/>
    </source>
</evidence>
<evidence type="ECO:0000313" key="14">
    <source>
        <dbReference type="Proteomes" id="UP000193411"/>
    </source>
</evidence>
<feature type="transmembrane region" description="Helical" evidence="12">
    <location>
        <begin position="214"/>
        <end position="239"/>
    </location>
</feature>
<keyword evidence="4" id="KW-0813">Transport</keyword>
<feature type="transmembrane region" description="Helical" evidence="12">
    <location>
        <begin position="163"/>
        <end position="183"/>
    </location>
</feature>
<dbReference type="InterPro" id="IPR036259">
    <property type="entry name" value="MFS_trans_sf"/>
</dbReference>
<accession>A0A1Y2HYS5</accession>
<evidence type="ECO:0000313" key="13">
    <source>
        <dbReference type="EMBL" id="ORZ39649.1"/>
    </source>
</evidence>
<feature type="transmembrane region" description="Helical" evidence="12">
    <location>
        <begin position="94"/>
        <end position="111"/>
    </location>
</feature>
<proteinExistence type="predicted"/>
<keyword evidence="8" id="KW-0406">Ion transport</keyword>
<evidence type="ECO:0000256" key="12">
    <source>
        <dbReference type="SAM" id="Phobius"/>
    </source>
</evidence>
<keyword evidence="6 12" id="KW-0812">Transmembrane</keyword>
<gene>
    <name evidence="13" type="ORF">BCR44DRAFT_99920</name>
</gene>